<reference evidence="3" key="1">
    <citation type="submission" date="2015-04" db="UniProtKB">
        <authorList>
            <consortium name="EnsemblPlants"/>
        </authorList>
    </citation>
    <scope>IDENTIFICATION</scope>
</reference>
<evidence type="ECO:0000256" key="1">
    <source>
        <dbReference type="SAM" id="MobiDB-lite"/>
    </source>
</evidence>
<dbReference type="Gramene" id="OGLUM09G13510.1">
    <property type="protein sequence ID" value="OGLUM09G13510.1"/>
    <property type="gene ID" value="OGLUM09G13510"/>
</dbReference>
<feature type="signal peptide" evidence="2">
    <location>
        <begin position="1"/>
        <end position="34"/>
    </location>
</feature>
<dbReference type="EnsemblPlants" id="OGLUM09G13510.1">
    <property type="protein sequence ID" value="OGLUM09G13510.1"/>
    <property type="gene ID" value="OGLUM09G13510"/>
</dbReference>
<feature type="compositionally biased region" description="Low complexity" evidence="1">
    <location>
        <begin position="102"/>
        <end position="115"/>
    </location>
</feature>
<evidence type="ECO:0000313" key="4">
    <source>
        <dbReference type="Proteomes" id="UP000026961"/>
    </source>
</evidence>
<keyword evidence="4" id="KW-1185">Reference proteome</keyword>
<dbReference type="AlphaFoldDB" id="A0A0E0B3Y8"/>
<dbReference type="Proteomes" id="UP000026961">
    <property type="component" value="Chromosome 9"/>
</dbReference>
<evidence type="ECO:0000313" key="3">
    <source>
        <dbReference type="EnsemblPlants" id="OGLUM09G13510.1"/>
    </source>
</evidence>
<feature type="compositionally biased region" description="Polar residues" evidence="1">
    <location>
        <begin position="82"/>
        <end position="92"/>
    </location>
</feature>
<dbReference type="HOGENOM" id="CLU_1752587_0_0_1"/>
<accession>A0A0E0B3Y8</accession>
<protein>
    <submittedName>
        <fullName evidence="3">Uncharacterized protein</fullName>
    </submittedName>
</protein>
<proteinExistence type="predicted"/>
<feature type="chain" id="PRO_5002354283" evidence="2">
    <location>
        <begin position="35"/>
        <end position="149"/>
    </location>
</feature>
<keyword evidence="2" id="KW-0732">Signal</keyword>
<sequence length="149" mass="15688">MEKSIDAQDKKTFCDQSDTHAVVLLLLLVAQVAGDEGQLLGGLGARGLVEETCTSPAVSYSSTSPPHPLSRSAAAYAFPRSLKSSRSDTVTATREHASFRHSGAGMDSGSTSGSSMPYLPSQMNDHVASYWRRLAGSVVSAPTGFLPQK</sequence>
<name>A0A0E0B3Y8_9ORYZ</name>
<reference evidence="3" key="2">
    <citation type="submission" date="2018-05" db="EMBL/GenBank/DDBJ databases">
        <title>OgluRS3 (Oryza glumaepatula Reference Sequence Version 3).</title>
        <authorList>
            <person name="Zhang J."/>
            <person name="Kudrna D."/>
            <person name="Lee S."/>
            <person name="Talag J."/>
            <person name="Welchert J."/>
            <person name="Wing R.A."/>
        </authorList>
    </citation>
    <scope>NUCLEOTIDE SEQUENCE [LARGE SCALE GENOMIC DNA]</scope>
</reference>
<evidence type="ECO:0000256" key="2">
    <source>
        <dbReference type="SAM" id="SignalP"/>
    </source>
</evidence>
<organism evidence="3">
    <name type="scientific">Oryza glumipatula</name>
    <dbReference type="NCBI Taxonomy" id="40148"/>
    <lineage>
        <taxon>Eukaryota</taxon>
        <taxon>Viridiplantae</taxon>
        <taxon>Streptophyta</taxon>
        <taxon>Embryophyta</taxon>
        <taxon>Tracheophyta</taxon>
        <taxon>Spermatophyta</taxon>
        <taxon>Magnoliopsida</taxon>
        <taxon>Liliopsida</taxon>
        <taxon>Poales</taxon>
        <taxon>Poaceae</taxon>
        <taxon>BOP clade</taxon>
        <taxon>Oryzoideae</taxon>
        <taxon>Oryzeae</taxon>
        <taxon>Oryzinae</taxon>
        <taxon>Oryza</taxon>
    </lineage>
</organism>
<feature type="region of interest" description="Disordered" evidence="1">
    <location>
        <begin position="81"/>
        <end position="119"/>
    </location>
</feature>